<dbReference type="Proteomes" id="UP000655044">
    <property type="component" value="Unassembled WGS sequence"/>
</dbReference>
<proteinExistence type="predicted"/>
<gene>
    <name evidence="2" type="ORF">Pro02_35610</name>
</gene>
<evidence type="ECO:0000313" key="3">
    <source>
        <dbReference type="Proteomes" id="UP000655044"/>
    </source>
</evidence>
<sequence length="90" mass="9330">MVVALLVLAALGMLWLGTRIAPASAAERPDRAGLPWVMVHRGDTLWGIAGAVAPEGDPAETVRRIMDLDGMPGPTVRPGDRLHLAGGLAG</sequence>
<dbReference type="Gene3D" id="3.10.350.10">
    <property type="entry name" value="LysM domain"/>
    <property type="match status" value="1"/>
</dbReference>
<reference evidence="2" key="1">
    <citation type="submission" date="2021-01" db="EMBL/GenBank/DDBJ databases">
        <title>Whole genome shotgun sequence of Planobispora rosea NBRC 15558.</title>
        <authorList>
            <person name="Komaki H."/>
            <person name="Tamura T."/>
        </authorList>
    </citation>
    <scope>NUCLEOTIDE SEQUENCE</scope>
    <source>
        <strain evidence="2">NBRC 15558</strain>
    </source>
</reference>
<organism evidence="2 3">
    <name type="scientific">Planobispora rosea</name>
    <dbReference type="NCBI Taxonomy" id="35762"/>
    <lineage>
        <taxon>Bacteria</taxon>
        <taxon>Bacillati</taxon>
        <taxon>Actinomycetota</taxon>
        <taxon>Actinomycetes</taxon>
        <taxon>Streptosporangiales</taxon>
        <taxon>Streptosporangiaceae</taxon>
        <taxon>Planobispora</taxon>
    </lineage>
</organism>
<dbReference type="AlphaFoldDB" id="A0A8J3S872"/>
<dbReference type="Pfam" id="PF01476">
    <property type="entry name" value="LysM"/>
    <property type="match status" value="1"/>
</dbReference>
<evidence type="ECO:0000313" key="2">
    <source>
        <dbReference type="EMBL" id="GIH85153.1"/>
    </source>
</evidence>
<dbReference type="InterPro" id="IPR036779">
    <property type="entry name" value="LysM_dom_sf"/>
</dbReference>
<comment type="caution">
    <text evidence="2">The sequence shown here is derived from an EMBL/GenBank/DDBJ whole genome shotgun (WGS) entry which is preliminary data.</text>
</comment>
<name>A0A8J3S872_PLARO</name>
<protein>
    <recommendedName>
        <fullName evidence="1">LysM domain-containing protein</fullName>
    </recommendedName>
</protein>
<keyword evidence="3" id="KW-1185">Reference proteome</keyword>
<evidence type="ECO:0000259" key="1">
    <source>
        <dbReference type="Pfam" id="PF01476"/>
    </source>
</evidence>
<dbReference type="EMBL" id="BOOI01000032">
    <property type="protein sequence ID" value="GIH85153.1"/>
    <property type="molecule type" value="Genomic_DNA"/>
</dbReference>
<accession>A0A8J3S872</accession>
<dbReference type="InterPro" id="IPR018392">
    <property type="entry name" value="LysM"/>
</dbReference>
<feature type="domain" description="LysM" evidence="1">
    <location>
        <begin position="39"/>
        <end position="83"/>
    </location>
</feature>